<organism evidence="7 8">
    <name type="scientific">Paragonimus westermani</name>
    <dbReference type="NCBI Taxonomy" id="34504"/>
    <lineage>
        <taxon>Eukaryota</taxon>
        <taxon>Metazoa</taxon>
        <taxon>Spiralia</taxon>
        <taxon>Lophotrochozoa</taxon>
        <taxon>Platyhelminthes</taxon>
        <taxon>Trematoda</taxon>
        <taxon>Digenea</taxon>
        <taxon>Plagiorchiida</taxon>
        <taxon>Troglotremata</taxon>
        <taxon>Troglotrematidae</taxon>
        <taxon>Paragonimus</taxon>
    </lineage>
</organism>
<name>A0A8T0D2U1_9TREM</name>
<keyword evidence="8" id="KW-1185">Reference proteome</keyword>
<dbReference type="InterPro" id="IPR019438">
    <property type="entry name" value="Q_salvage"/>
</dbReference>
<reference evidence="7 8" key="1">
    <citation type="submission" date="2019-07" db="EMBL/GenBank/DDBJ databases">
        <title>Annotation for the trematode Paragonimus westermani.</title>
        <authorList>
            <person name="Choi Y.-J."/>
        </authorList>
    </citation>
    <scope>NUCLEOTIDE SEQUENCE [LARGE SCALE GENOMIC DNA]</scope>
    <source>
        <strain evidence="7">180907_Pwestermani</strain>
    </source>
</reference>
<evidence type="ECO:0000256" key="4">
    <source>
        <dbReference type="ARBA" id="ARBA00035393"/>
    </source>
</evidence>
<dbReference type="PANTHER" id="PTHR21314">
    <property type="entry name" value="QUEUOSINE 5'-PHOSPHATE N-GLYCOSYLASE_HYDROLASE-RELATED"/>
    <property type="match status" value="1"/>
</dbReference>
<keyword evidence="1 6" id="KW-0378">Hydrolase</keyword>
<dbReference type="EMBL" id="JTDF01021863">
    <property type="protein sequence ID" value="KAF8561284.1"/>
    <property type="molecule type" value="Genomic_DNA"/>
</dbReference>
<evidence type="ECO:0000313" key="7">
    <source>
        <dbReference type="EMBL" id="KAF8561284.1"/>
    </source>
</evidence>
<comment type="catalytic activity">
    <reaction evidence="5 6">
        <text>queuosine 5'-phosphate + H2O = queuine + D-ribose 5-phosphate</text>
        <dbReference type="Rhea" id="RHEA:75387"/>
        <dbReference type="ChEBI" id="CHEBI:15377"/>
        <dbReference type="ChEBI" id="CHEBI:17433"/>
        <dbReference type="ChEBI" id="CHEBI:78346"/>
        <dbReference type="ChEBI" id="CHEBI:194371"/>
    </reaction>
    <physiologicalReaction direction="left-to-right" evidence="5 6">
        <dbReference type="Rhea" id="RHEA:75388"/>
    </physiologicalReaction>
</comment>
<dbReference type="GO" id="GO:0016787">
    <property type="term" value="F:hydrolase activity"/>
    <property type="evidence" value="ECO:0007669"/>
    <property type="project" value="UniProtKB-KW"/>
</dbReference>
<dbReference type="EC" id="3.2.2.-" evidence="6"/>
<dbReference type="Pfam" id="PF10343">
    <property type="entry name" value="Q_salvage"/>
    <property type="match status" value="1"/>
</dbReference>
<proteinExistence type="inferred from homology"/>
<evidence type="ECO:0000256" key="1">
    <source>
        <dbReference type="ARBA" id="ARBA00022801"/>
    </source>
</evidence>
<dbReference type="AlphaFoldDB" id="A0A8T0D2U1"/>
<dbReference type="GO" id="GO:0006400">
    <property type="term" value="P:tRNA modification"/>
    <property type="evidence" value="ECO:0007669"/>
    <property type="project" value="TreeGrafter"/>
</dbReference>
<gene>
    <name evidence="7" type="ORF">P879_07823</name>
</gene>
<comment type="similarity">
    <text evidence="2 6">Belongs to the QNG1 protein family.</text>
</comment>
<protein>
    <recommendedName>
        <fullName evidence="3 6">Queuosine 5'-phosphate N-glycosylase/hydrolase</fullName>
        <ecNumber evidence="6">3.2.2.-</ecNumber>
    </recommendedName>
    <alternativeName>
        <fullName evidence="4 6">Queuosine-nucleotide N-glycosylase/hydrolase</fullName>
    </alternativeName>
</protein>
<dbReference type="Proteomes" id="UP000699462">
    <property type="component" value="Unassembled WGS sequence"/>
</dbReference>
<evidence type="ECO:0000313" key="8">
    <source>
        <dbReference type="Proteomes" id="UP000699462"/>
    </source>
</evidence>
<sequence length="345" mass="39111">MSSVLTPAASAEFVVLNADHVSLDPLGVNKLADEITMAISSGNLGLKNWTDQELTPNLANDRAVEWIFVTDLLNFSFWTDTGLQYEVLYNQKVHTGYWSLCAAVNRAIDDGFDLLDPNTYQHITESDLKFIFRSANGSEIPLFGERLRLLHEAGKTLVRNFNGSFINVIKQCNNSALKLLDLVCEWFPSFRDCAVYRGQQVSFLKRAQILVGDLWSCFGGKGWGDFYDIDEITAFADYRVPQVLFFFGALKYDFELTNVLHRGASIGELIPNGSPMEVEIRAASIHAVQLIVQQVKQRLGELLTQPTKIHCNAILVDNYIWNYRRDHAQAIDETIPMHRTRCLFY</sequence>
<dbReference type="PANTHER" id="PTHR21314:SF0">
    <property type="entry name" value="QUEUOSINE 5'-PHOSPHATE N-GLYCOSYLASE_HYDROLASE"/>
    <property type="match status" value="1"/>
</dbReference>
<comment type="caution">
    <text evidence="7">The sequence shown here is derived from an EMBL/GenBank/DDBJ whole genome shotgun (WGS) entry which is preliminary data.</text>
</comment>
<accession>A0A8T0D2U1</accession>
<evidence type="ECO:0000256" key="2">
    <source>
        <dbReference type="ARBA" id="ARBA00035119"/>
    </source>
</evidence>
<evidence type="ECO:0000256" key="6">
    <source>
        <dbReference type="RuleBase" id="RU365002"/>
    </source>
</evidence>
<dbReference type="OrthoDB" id="416777at2759"/>
<evidence type="ECO:0000256" key="5">
    <source>
        <dbReference type="ARBA" id="ARBA00048204"/>
    </source>
</evidence>
<evidence type="ECO:0000256" key="3">
    <source>
        <dbReference type="ARBA" id="ARBA00035306"/>
    </source>
</evidence>
<comment type="function">
    <text evidence="6">Catalyzes the hydrolysis of queuosine 5'-phosphate, releasing the nucleobase queuine (q). Is required for salvage of queuine from exogenous queuosine (Q) that is imported and then converted to queuosine 5'-phosphate intracellularly.</text>
</comment>